<protein>
    <submittedName>
        <fullName evidence="1">Uncharacterized protein</fullName>
    </submittedName>
</protein>
<dbReference type="EMBL" id="AGNK02004475">
    <property type="status" value="NOT_ANNOTATED_CDS"/>
    <property type="molecule type" value="Genomic_DNA"/>
</dbReference>
<sequence length="29" mass="3169">MVSVALLESWVQLPVGANFRLGLKNQVKA</sequence>
<accession>K3YF34</accession>
<evidence type="ECO:0000313" key="1">
    <source>
        <dbReference type="EnsemblPlants" id="KQK98503"/>
    </source>
</evidence>
<dbReference type="EnsemblPlants" id="KQK98503">
    <property type="protein sequence ID" value="KQK98503"/>
    <property type="gene ID" value="SETIT_012851mg"/>
</dbReference>
<reference evidence="2" key="1">
    <citation type="journal article" date="2012" name="Nat. Biotechnol.">
        <title>Reference genome sequence of the model plant Setaria.</title>
        <authorList>
            <person name="Bennetzen J.L."/>
            <person name="Schmutz J."/>
            <person name="Wang H."/>
            <person name="Percifield R."/>
            <person name="Hawkins J."/>
            <person name="Pontaroli A.C."/>
            <person name="Estep M."/>
            <person name="Feng L."/>
            <person name="Vaughn J.N."/>
            <person name="Grimwood J."/>
            <person name="Jenkins J."/>
            <person name="Barry K."/>
            <person name="Lindquist E."/>
            <person name="Hellsten U."/>
            <person name="Deshpande S."/>
            <person name="Wang X."/>
            <person name="Wu X."/>
            <person name="Mitros T."/>
            <person name="Triplett J."/>
            <person name="Yang X."/>
            <person name="Ye C.Y."/>
            <person name="Mauro-Herrera M."/>
            <person name="Wang L."/>
            <person name="Li P."/>
            <person name="Sharma M."/>
            <person name="Sharma R."/>
            <person name="Ronald P.C."/>
            <person name="Panaud O."/>
            <person name="Kellogg E.A."/>
            <person name="Brutnell T.P."/>
            <person name="Doust A.N."/>
            <person name="Tuskan G.A."/>
            <person name="Rokhsar D."/>
            <person name="Devos K.M."/>
        </authorList>
    </citation>
    <scope>NUCLEOTIDE SEQUENCE [LARGE SCALE GENOMIC DNA]</scope>
    <source>
        <strain evidence="2">cv. Yugu1</strain>
    </source>
</reference>
<name>K3YF34_SETIT</name>
<keyword evidence="2" id="KW-1185">Reference proteome</keyword>
<proteinExistence type="predicted"/>
<dbReference type="InParanoid" id="K3YF34"/>
<evidence type="ECO:0000313" key="2">
    <source>
        <dbReference type="Proteomes" id="UP000004995"/>
    </source>
</evidence>
<dbReference type="Proteomes" id="UP000004995">
    <property type="component" value="Unassembled WGS sequence"/>
</dbReference>
<dbReference type="HOGENOM" id="CLU_3411221_0_0_1"/>
<dbReference type="AlphaFoldDB" id="K3YF34"/>
<reference evidence="1" key="2">
    <citation type="submission" date="2018-08" db="UniProtKB">
        <authorList>
            <consortium name="EnsemblPlants"/>
        </authorList>
    </citation>
    <scope>IDENTIFICATION</scope>
    <source>
        <strain evidence="1">Yugu1</strain>
    </source>
</reference>
<dbReference type="Gramene" id="KQK98503">
    <property type="protein sequence ID" value="KQK98503"/>
    <property type="gene ID" value="SETIT_012851mg"/>
</dbReference>
<organism evidence="1 2">
    <name type="scientific">Setaria italica</name>
    <name type="common">Foxtail millet</name>
    <name type="synonym">Panicum italicum</name>
    <dbReference type="NCBI Taxonomy" id="4555"/>
    <lineage>
        <taxon>Eukaryota</taxon>
        <taxon>Viridiplantae</taxon>
        <taxon>Streptophyta</taxon>
        <taxon>Embryophyta</taxon>
        <taxon>Tracheophyta</taxon>
        <taxon>Spermatophyta</taxon>
        <taxon>Magnoliopsida</taxon>
        <taxon>Liliopsida</taxon>
        <taxon>Poales</taxon>
        <taxon>Poaceae</taxon>
        <taxon>PACMAD clade</taxon>
        <taxon>Panicoideae</taxon>
        <taxon>Panicodae</taxon>
        <taxon>Paniceae</taxon>
        <taxon>Cenchrinae</taxon>
        <taxon>Setaria</taxon>
    </lineage>
</organism>